<evidence type="ECO:0000313" key="4">
    <source>
        <dbReference type="Ensembl" id="ENSCINP00000026079.2"/>
    </source>
</evidence>
<accession>F6ZWT9</accession>
<evidence type="ECO:0000256" key="1">
    <source>
        <dbReference type="PROSITE-ProRule" id="PRU00191"/>
    </source>
</evidence>
<dbReference type="Ensembl" id="ENSCINT00000026325.2">
    <property type="protein sequence ID" value="ENSCINP00000026079.2"/>
    <property type="gene ID" value="ENSCING00000014408.2"/>
</dbReference>
<dbReference type="FunFam" id="3.30.505.10:FF:000096">
    <property type="entry name" value="SH2 domain-containing protein 4B-like"/>
    <property type="match status" value="1"/>
</dbReference>
<dbReference type="FunCoup" id="F6ZWT9">
    <property type="interactions" value="1"/>
</dbReference>
<evidence type="ECO:0000313" key="5">
    <source>
        <dbReference type="Proteomes" id="UP000008144"/>
    </source>
</evidence>
<keyword evidence="1" id="KW-0727">SH2 domain</keyword>
<keyword evidence="5" id="KW-1185">Reference proteome</keyword>
<feature type="region of interest" description="Disordered" evidence="2">
    <location>
        <begin position="135"/>
        <end position="173"/>
    </location>
</feature>
<dbReference type="HOGENOM" id="CLU_029296_1_0_1"/>
<organism evidence="4 5">
    <name type="scientific">Ciona intestinalis</name>
    <name type="common">Transparent sea squirt</name>
    <name type="synonym">Ascidia intestinalis</name>
    <dbReference type="NCBI Taxonomy" id="7719"/>
    <lineage>
        <taxon>Eukaryota</taxon>
        <taxon>Metazoa</taxon>
        <taxon>Chordata</taxon>
        <taxon>Tunicata</taxon>
        <taxon>Ascidiacea</taxon>
        <taxon>Phlebobranchia</taxon>
        <taxon>Cionidae</taxon>
        <taxon>Ciona</taxon>
    </lineage>
</organism>
<dbReference type="GeneTree" id="ENSGT00940000171061"/>
<dbReference type="InterPro" id="IPR000980">
    <property type="entry name" value="SH2"/>
</dbReference>
<dbReference type="STRING" id="7719.ENSCINP00000026079"/>
<sequence>MLQQILRDMYVDPDILAELPEEQKEILFFKIREEQVRRYNEREKENKPPVKQRKTKPGKQVRIMEDINGEPLTHVFGENGEMTAEERWERYTSSSPRCPGPQKQSKLWGQRKQNNSKLKSKTCHSKTNIMINSWINTLRPKTPPKVATPKTSPKDERKQPKSPKGQRSVEKETENIYENKCYVTGVDDVTKPQVDLVSNEEWNQQLRRFKEEDEKRKIRARRASIEVKRQSLIAVNRNKSKIKSLRQKFAKLGSFDNEKESKLEKPTLPPKLAARSPVVTRLSTTGKPNSRNDVKRWFEDKQTSAFVDDRGDVIIPTWFHGIISRSDAESLLCSRPERDFLIRLSDKIWGYALSYKAEDRVKHFLIDASEGSYHFFGNDQIRHESLAELVEYHKEEDITYNGEILGRAVGQRNPSKPDYSDLEFQ</sequence>
<dbReference type="Pfam" id="PF00017">
    <property type="entry name" value="SH2"/>
    <property type="match status" value="1"/>
</dbReference>
<dbReference type="GO" id="GO:0005737">
    <property type="term" value="C:cytoplasm"/>
    <property type="evidence" value="ECO:0000318"/>
    <property type="project" value="GO_Central"/>
</dbReference>
<evidence type="ECO:0000256" key="2">
    <source>
        <dbReference type="SAM" id="MobiDB-lite"/>
    </source>
</evidence>
<feature type="domain" description="SH2" evidence="3">
    <location>
        <begin position="318"/>
        <end position="409"/>
    </location>
</feature>
<dbReference type="PRINTS" id="PR00401">
    <property type="entry name" value="SH2DOMAIN"/>
</dbReference>
<dbReference type="InterPro" id="IPR036860">
    <property type="entry name" value="SH2_dom_sf"/>
</dbReference>
<feature type="compositionally biased region" description="Polar residues" evidence="2">
    <location>
        <begin position="91"/>
        <end position="117"/>
    </location>
</feature>
<dbReference type="PROSITE" id="PS50001">
    <property type="entry name" value="SH2"/>
    <property type="match status" value="1"/>
</dbReference>
<evidence type="ECO:0000259" key="3">
    <source>
        <dbReference type="PROSITE" id="PS50001"/>
    </source>
</evidence>
<proteinExistence type="predicted"/>
<dbReference type="OMA" id="REAEELX"/>
<dbReference type="InParanoid" id="F6ZWT9"/>
<dbReference type="Gene3D" id="3.30.505.10">
    <property type="entry name" value="SH2 domain"/>
    <property type="match status" value="1"/>
</dbReference>
<feature type="region of interest" description="Disordered" evidence="2">
    <location>
        <begin position="85"/>
        <end position="122"/>
    </location>
</feature>
<dbReference type="SMART" id="SM00252">
    <property type="entry name" value="SH2"/>
    <property type="match status" value="1"/>
</dbReference>
<dbReference type="AlphaFoldDB" id="F6ZWT9"/>
<protein>
    <recommendedName>
        <fullName evidence="3">SH2 domain-containing protein</fullName>
    </recommendedName>
</protein>
<reference evidence="4" key="3">
    <citation type="submission" date="2025-09" db="UniProtKB">
        <authorList>
            <consortium name="Ensembl"/>
        </authorList>
    </citation>
    <scope>IDENTIFICATION</scope>
</reference>
<reference evidence="4" key="2">
    <citation type="submission" date="2025-08" db="UniProtKB">
        <authorList>
            <consortium name="Ensembl"/>
        </authorList>
    </citation>
    <scope>IDENTIFICATION</scope>
</reference>
<dbReference type="PANTHER" id="PTHR14388">
    <property type="entry name" value="T CELL-SPECIFIC ADAPTER PROTEIN TSAD"/>
    <property type="match status" value="1"/>
</dbReference>
<dbReference type="Proteomes" id="UP000008144">
    <property type="component" value="Unassembled WGS sequence"/>
</dbReference>
<dbReference type="SUPFAM" id="SSF55550">
    <property type="entry name" value="SH2 domain"/>
    <property type="match status" value="1"/>
</dbReference>
<name>F6ZWT9_CIOIN</name>
<dbReference type="PANTHER" id="PTHR14388:SF17">
    <property type="entry name" value="SH2 DOMAIN-CONTAINING PROTEIN"/>
    <property type="match status" value="1"/>
</dbReference>
<reference evidence="5" key="1">
    <citation type="journal article" date="2002" name="Science">
        <title>The draft genome of Ciona intestinalis: insights into chordate and vertebrate origins.</title>
        <authorList>
            <person name="Dehal P."/>
            <person name="Satou Y."/>
            <person name="Campbell R.K."/>
            <person name="Chapman J."/>
            <person name="Degnan B."/>
            <person name="De Tomaso A."/>
            <person name="Davidson B."/>
            <person name="Di Gregorio A."/>
            <person name="Gelpke M."/>
            <person name="Goodstein D.M."/>
            <person name="Harafuji N."/>
            <person name="Hastings K.E."/>
            <person name="Ho I."/>
            <person name="Hotta K."/>
            <person name="Huang W."/>
            <person name="Kawashima T."/>
            <person name="Lemaire P."/>
            <person name="Martinez D."/>
            <person name="Meinertzhagen I.A."/>
            <person name="Necula S."/>
            <person name="Nonaka M."/>
            <person name="Putnam N."/>
            <person name="Rash S."/>
            <person name="Saiga H."/>
            <person name="Satake M."/>
            <person name="Terry A."/>
            <person name="Yamada L."/>
            <person name="Wang H.G."/>
            <person name="Awazu S."/>
            <person name="Azumi K."/>
            <person name="Boore J."/>
            <person name="Branno M."/>
            <person name="Chin-Bow S."/>
            <person name="DeSantis R."/>
            <person name="Doyle S."/>
            <person name="Francino P."/>
            <person name="Keys D.N."/>
            <person name="Haga S."/>
            <person name="Hayashi H."/>
            <person name="Hino K."/>
            <person name="Imai K.S."/>
            <person name="Inaba K."/>
            <person name="Kano S."/>
            <person name="Kobayashi K."/>
            <person name="Kobayashi M."/>
            <person name="Lee B.I."/>
            <person name="Makabe K.W."/>
            <person name="Manohar C."/>
            <person name="Matassi G."/>
            <person name="Medina M."/>
            <person name="Mochizuki Y."/>
            <person name="Mount S."/>
            <person name="Morishita T."/>
            <person name="Miura S."/>
            <person name="Nakayama A."/>
            <person name="Nishizaka S."/>
            <person name="Nomoto H."/>
            <person name="Ohta F."/>
            <person name="Oishi K."/>
            <person name="Rigoutsos I."/>
            <person name="Sano M."/>
            <person name="Sasaki A."/>
            <person name="Sasakura Y."/>
            <person name="Shoguchi E."/>
            <person name="Shin-i T."/>
            <person name="Spagnuolo A."/>
            <person name="Stainier D."/>
            <person name="Suzuki M.M."/>
            <person name="Tassy O."/>
            <person name="Takatori N."/>
            <person name="Tokuoka M."/>
            <person name="Yagi K."/>
            <person name="Yoshizaki F."/>
            <person name="Wada S."/>
            <person name="Zhang C."/>
            <person name="Hyatt P.D."/>
            <person name="Larimer F."/>
            <person name="Detter C."/>
            <person name="Doggett N."/>
            <person name="Glavina T."/>
            <person name="Hawkins T."/>
            <person name="Richardson P."/>
            <person name="Lucas S."/>
            <person name="Kohara Y."/>
            <person name="Levine M."/>
            <person name="Satoh N."/>
            <person name="Rokhsar D.S."/>
        </authorList>
    </citation>
    <scope>NUCLEOTIDE SEQUENCE [LARGE SCALE GENOMIC DNA]</scope>
</reference>